<dbReference type="RefSeq" id="WP_074812181.1">
    <property type="nucleotide sequence ID" value="NZ_FOJX01000001.1"/>
</dbReference>
<accession>A0A1I0V7Z2</accession>
<dbReference type="InterPro" id="IPR037523">
    <property type="entry name" value="VOC_core"/>
</dbReference>
<proteinExistence type="predicted"/>
<dbReference type="SUPFAM" id="SSF54593">
    <property type="entry name" value="Glyoxalase/Bleomycin resistance protein/Dihydroxybiphenyl dioxygenase"/>
    <property type="match status" value="1"/>
</dbReference>
<gene>
    <name evidence="2" type="ORF">SAMN05216587_101368</name>
</gene>
<dbReference type="Proteomes" id="UP000183843">
    <property type="component" value="Unassembled WGS sequence"/>
</dbReference>
<protein>
    <submittedName>
        <fullName evidence="2">Glyoxylase I family protein</fullName>
    </submittedName>
</protein>
<dbReference type="InterPro" id="IPR004360">
    <property type="entry name" value="Glyas_Fos-R_dOase_dom"/>
</dbReference>
<dbReference type="CDD" id="cd06587">
    <property type="entry name" value="VOC"/>
    <property type="match status" value="1"/>
</dbReference>
<reference evidence="2 3" key="1">
    <citation type="submission" date="2016-10" db="EMBL/GenBank/DDBJ databases">
        <authorList>
            <person name="de Groot N.N."/>
        </authorList>
    </citation>
    <scope>NUCLEOTIDE SEQUENCE [LARGE SCALE GENOMIC DNA]</scope>
    <source>
        <strain evidence="2 3">L14</strain>
    </source>
</reference>
<dbReference type="Pfam" id="PF00903">
    <property type="entry name" value="Glyoxalase"/>
    <property type="match status" value="1"/>
</dbReference>
<feature type="domain" description="VOC" evidence="1">
    <location>
        <begin position="6"/>
        <end position="130"/>
    </location>
</feature>
<dbReference type="InterPro" id="IPR029068">
    <property type="entry name" value="Glyas_Bleomycin-R_OHBP_Dase"/>
</dbReference>
<evidence type="ECO:0000313" key="2">
    <source>
        <dbReference type="EMBL" id="SFA72514.1"/>
    </source>
</evidence>
<organism evidence="2 3">
    <name type="scientific">Selenomonas ruminantium</name>
    <dbReference type="NCBI Taxonomy" id="971"/>
    <lineage>
        <taxon>Bacteria</taxon>
        <taxon>Bacillati</taxon>
        <taxon>Bacillota</taxon>
        <taxon>Negativicutes</taxon>
        <taxon>Selenomonadales</taxon>
        <taxon>Selenomonadaceae</taxon>
        <taxon>Selenomonas</taxon>
    </lineage>
</organism>
<evidence type="ECO:0000313" key="3">
    <source>
        <dbReference type="Proteomes" id="UP000183843"/>
    </source>
</evidence>
<dbReference type="EMBL" id="FOJX01000001">
    <property type="protein sequence ID" value="SFA72514.1"/>
    <property type="molecule type" value="Genomic_DNA"/>
</dbReference>
<dbReference type="Gene3D" id="3.10.180.10">
    <property type="entry name" value="2,3-Dihydroxybiphenyl 1,2-Dioxygenase, domain 1"/>
    <property type="match status" value="1"/>
</dbReference>
<name>A0A1I0V7Z2_SELRU</name>
<sequence>MSLIKGLHHAALRCCGKAEMDSVIEFYCRVLGMKRLRTWGEGNQAGSMLDTGNGVIELFSDAEPGRRPEQVDHIALATDKVDERVAACVKEGLAVTMVPTDIVVPSEIPYALRIAFVQGKAGEIIEFFHER</sequence>
<dbReference type="PROSITE" id="PS51819">
    <property type="entry name" value="VOC"/>
    <property type="match status" value="1"/>
</dbReference>
<evidence type="ECO:0000259" key="1">
    <source>
        <dbReference type="PROSITE" id="PS51819"/>
    </source>
</evidence>
<dbReference type="AlphaFoldDB" id="A0A1I0V7Z2"/>